<evidence type="ECO:0000313" key="9">
    <source>
        <dbReference type="EMBL" id="MFC6885670.1"/>
    </source>
</evidence>
<feature type="domain" description="Type II secretion system protein GspF" evidence="8">
    <location>
        <begin position="107"/>
        <end position="230"/>
    </location>
</feature>
<keyword evidence="2" id="KW-1003">Cell membrane</keyword>
<feature type="transmembrane region" description="Helical" evidence="7">
    <location>
        <begin position="246"/>
        <end position="266"/>
    </location>
</feature>
<dbReference type="RefSeq" id="WP_160821954.1">
    <property type="nucleotide sequence ID" value="NZ_JBHSXS010000041.1"/>
</dbReference>
<evidence type="ECO:0000256" key="2">
    <source>
        <dbReference type="ARBA" id="ARBA00022475"/>
    </source>
</evidence>
<proteinExistence type="predicted"/>
<keyword evidence="3 7" id="KW-0812">Transmembrane</keyword>
<dbReference type="Proteomes" id="UP001596380">
    <property type="component" value="Unassembled WGS sequence"/>
</dbReference>
<organism evidence="9 10">
    <name type="scientific">Actinomadura yumaensis</name>
    <dbReference type="NCBI Taxonomy" id="111807"/>
    <lineage>
        <taxon>Bacteria</taxon>
        <taxon>Bacillati</taxon>
        <taxon>Actinomycetota</taxon>
        <taxon>Actinomycetes</taxon>
        <taxon>Streptosporangiales</taxon>
        <taxon>Thermomonosporaceae</taxon>
        <taxon>Actinomadura</taxon>
    </lineage>
</organism>
<evidence type="ECO:0000256" key="4">
    <source>
        <dbReference type="ARBA" id="ARBA00022989"/>
    </source>
</evidence>
<evidence type="ECO:0000256" key="3">
    <source>
        <dbReference type="ARBA" id="ARBA00022692"/>
    </source>
</evidence>
<feature type="transmembrane region" description="Helical" evidence="7">
    <location>
        <begin position="72"/>
        <end position="91"/>
    </location>
</feature>
<name>A0ABW2CXA0_9ACTN</name>
<evidence type="ECO:0000256" key="1">
    <source>
        <dbReference type="ARBA" id="ARBA00004651"/>
    </source>
</evidence>
<comment type="subcellular location">
    <subcellularLocation>
        <location evidence="1">Cell membrane</location>
        <topology evidence="1">Multi-pass membrane protein</topology>
    </subcellularLocation>
</comment>
<keyword evidence="10" id="KW-1185">Reference proteome</keyword>
<dbReference type="EMBL" id="JBHSXS010000041">
    <property type="protein sequence ID" value="MFC6885670.1"/>
    <property type="molecule type" value="Genomic_DNA"/>
</dbReference>
<evidence type="ECO:0000313" key="10">
    <source>
        <dbReference type="Proteomes" id="UP001596380"/>
    </source>
</evidence>
<evidence type="ECO:0000256" key="6">
    <source>
        <dbReference type="SAM" id="MobiDB-lite"/>
    </source>
</evidence>
<keyword evidence="4 7" id="KW-1133">Transmembrane helix</keyword>
<evidence type="ECO:0000256" key="5">
    <source>
        <dbReference type="ARBA" id="ARBA00023136"/>
    </source>
</evidence>
<dbReference type="PANTHER" id="PTHR35007:SF3">
    <property type="entry name" value="POSSIBLE CONSERVED ALANINE RICH MEMBRANE PROTEIN"/>
    <property type="match status" value="1"/>
</dbReference>
<gene>
    <name evidence="9" type="ORF">ACFQKB_38335</name>
</gene>
<dbReference type="Pfam" id="PF00482">
    <property type="entry name" value="T2SSF"/>
    <property type="match status" value="1"/>
</dbReference>
<feature type="region of interest" description="Disordered" evidence="6">
    <location>
        <begin position="281"/>
        <end position="341"/>
    </location>
</feature>
<comment type="caution">
    <text evidence="9">The sequence shown here is derived from an EMBL/GenBank/DDBJ whole genome shotgun (WGS) entry which is preliminary data.</text>
</comment>
<protein>
    <submittedName>
        <fullName evidence="9">Type II secretion system F family protein</fullName>
    </submittedName>
</protein>
<feature type="transmembrane region" description="Helical" evidence="7">
    <location>
        <begin position="48"/>
        <end position="66"/>
    </location>
</feature>
<accession>A0ABW2CXA0</accession>
<feature type="transmembrane region" description="Helical" evidence="7">
    <location>
        <begin position="6"/>
        <end position="27"/>
    </location>
</feature>
<feature type="transmembrane region" description="Helical" evidence="7">
    <location>
        <begin position="220"/>
        <end position="240"/>
    </location>
</feature>
<dbReference type="InterPro" id="IPR018076">
    <property type="entry name" value="T2SS_GspF_dom"/>
</dbReference>
<reference evidence="10" key="1">
    <citation type="journal article" date="2019" name="Int. J. Syst. Evol. Microbiol.">
        <title>The Global Catalogue of Microorganisms (GCM) 10K type strain sequencing project: providing services to taxonomists for standard genome sequencing and annotation.</title>
        <authorList>
            <consortium name="The Broad Institute Genomics Platform"/>
            <consortium name="The Broad Institute Genome Sequencing Center for Infectious Disease"/>
            <person name="Wu L."/>
            <person name="Ma J."/>
        </authorList>
    </citation>
    <scope>NUCLEOTIDE SEQUENCE [LARGE SCALE GENOMIC DNA]</scope>
    <source>
        <strain evidence="10">JCM 3369</strain>
    </source>
</reference>
<sequence>MYEPDVMAAVAAGAAVGGGVLLLFLALRGLPVRSGPPRGRSREEIVKTLTTRTALAVIVGVAVLVVTRWPTAAAGTAALVLGWNGLAGGAAEERKGMARLEALAAWTESLRDTIAGAVGLEQAIPASQRVAAPALQQPLRNLVDRLHTRVPMPEALRRFADDLDDASADLVIAALILNAKLRGPGLRDMLGALATSARAELDMRRRVEADRRSTRRSVRIVVAVSVGTALALAVFNHAYVEPYDDFLGQLVLCVVIALYGAAFLWLRRLSKYELPGRFLSEPRQTQPGVPGQVPSTVAGWQKGGGTPGGLTATGGQPLPGGTGGQALRGRHTMDAGGGGGS</sequence>
<feature type="compositionally biased region" description="Gly residues" evidence="6">
    <location>
        <begin position="301"/>
        <end position="326"/>
    </location>
</feature>
<evidence type="ECO:0000259" key="8">
    <source>
        <dbReference type="Pfam" id="PF00482"/>
    </source>
</evidence>
<dbReference type="PANTHER" id="PTHR35007">
    <property type="entry name" value="INTEGRAL MEMBRANE PROTEIN-RELATED"/>
    <property type="match status" value="1"/>
</dbReference>
<keyword evidence="5 7" id="KW-0472">Membrane</keyword>
<evidence type="ECO:0000256" key="7">
    <source>
        <dbReference type="SAM" id="Phobius"/>
    </source>
</evidence>